<dbReference type="Gene3D" id="3.40.50.1820">
    <property type="entry name" value="alpha/beta hydrolase"/>
    <property type="match status" value="1"/>
</dbReference>
<dbReference type="PRINTS" id="PR00111">
    <property type="entry name" value="ABHYDROLASE"/>
</dbReference>
<proteinExistence type="predicted"/>
<evidence type="ECO:0000256" key="1">
    <source>
        <dbReference type="ARBA" id="ARBA00022801"/>
    </source>
</evidence>
<evidence type="ECO:0000313" key="3">
    <source>
        <dbReference type="EMBL" id="EHQ64330.1"/>
    </source>
</evidence>
<name>H3S982_9BACL</name>
<dbReference type="STRING" id="1131935.PDENDC454_00410"/>
<dbReference type="InterPro" id="IPR050266">
    <property type="entry name" value="AB_hydrolase_sf"/>
</dbReference>
<dbReference type="PANTHER" id="PTHR43798:SF31">
    <property type="entry name" value="AB HYDROLASE SUPERFAMILY PROTEIN YCLE"/>
    <property type="match status" value="1"/>
</dbReference>
<protein>
    <submittedName>
        <fullName evidence="3">Alpha/beta hydrolase fold protein</fullName>
    </submittedName>
</protein>
<dbReference type="GO" id="GO:0016020">
    <property type="term" value="C:membrane"/>
    <property type="evidence" value="ECO:0007669"/>
    <property type="project" value="TreeGrafter"/>
</dbReference>
<dbReference type="InterPro" id="IPR029058">
    <property type="entry name" value="AB_hydrolase_fold"/>
</dbReference>
<reference evidence="3 4" key="1">
    <citation type="journal article" date="2012" name="J. Bacteriol.">
        <title>Genome Sequence of the Pattern-Forming Social Bacterium Paenibacillus dendritiformis C454 Chiral Morphotype.</title>
        <authorList>
            <person name="Sirota-Madi A."/>
            <person name="Olender T."/>
            <person name="Helman Y."/>
            <person name="Brainis I."/>
            <person name="Finkelshtein A."/>
            <person name="Roth D."/>
            <person name="Hagai E."/>
            <person name="Leshkowitz D."/>
            <person name="Brodsky L."/>
            <person name="Galatenko V."/>
            <person name="Nikolaev V."/>
            <person name="Gutnick D.L."/>
            <person name="Lancet D."/>
            <person name="Ben-Jacob E."/>
        </authorList>
    </citation>
    <scope>NUCLEOTIDE SEQUENCE [LARGE SCALE GENOMIC DNA]</scope>
    <source>
        <strain evidence="3 4">C454</strain>
    </source>
</reference>
<keyword evidence="4" id="KW-1185">Reference proteome</keyword>
<sequence length="262" mass="28570">MHYMVNGSGTPTVVFESGMGFSRSVWGLVQPLVAERARTVVYDRAGTGRSDPDTAPRTLRRITDDLDSLLRALGPGPFILVGHSWGGPIVRVAAATDPSRIRGIVLVDQSDEHCDMYFDPSGSKRQTMMRVLVPLLARLGIYRLLGSRAGRIQPADVAADHRNEDFTEQAARAMIAELAPFVDELAKLRDEPLDLGDLEVSLISGTKMSLLERSVRPAIAAAHRQAAAALANGRWVEAPKSGHLVMFSEPELIVNEIHRMIG</sequence>
<dbReference type="InterPro" id="IPR000073">
    <property type="entry name" value="AB_hydrolase_1"/>
</dbReference>
<keyword evidence="1 3" id="KW-0378">Hydrolase</keyword>
<dbReference type="PANTHER" id="PTHR43798">
    <property type="entry name" value="MONOACYLGLYCEROL LIPASE"/>
    <property type="match status" value="1"/>
</dbReference>
<comment type="caution">
    <text evidence="3">The sequence shown here is derived from an EMBL/GenBank/DDBJ whole genome shotgun (WGS) entry which is preliminary data.</text>
</comment>
<organism evidence="3 4">
    <name type="scientific">Paenibacillus dendritiformis C454</name>
    <dbReference type="NCBI Taxonomy" id="1131935"/>
    <lineage>
        <taxon>Bacteria</taxon>
        <taxon>Bacillati</taxon>
        <taxon>Bacillota</taxon>
        <taxon>Bacilli</taxon>
        <taxon>Bacillales</taxon>
        <taxon>Paenibacillaceae</taxon>
        <taxon>Paenibacillus</taxon>
    </lineage>
</organism>
<accession>H3S982</accession>
<dbReference type="AlphaFoldDB" id="H3S982"/>
<feature type="domain" description="AB hydrolase-1" evidence="2">
    <location>
        <begin position="13"/>
        <end position="254"/>
    </location>
</feature>
<evidence type="ECO:0000313" key="4">
    <source>
        <dbReference type="Proteomes" id="UP000003900"/>
    </source>
</evidence>
<dbReference type="SUPFAM" id="SSF53474">
    <property type="entry name" value="alpha/beta-Hydrolases"/>
    <property type="match status" value="1"/>
</dbReference>
<dbReference type="PATRIC" id="fig|1131935.3.peg.82"/>
<evidence type="ECO:0000259" key="2">
    <source>
        <dbReference type="Pfam" id="PF12697"/>
    </source>
</evidence>
<dbReference type="Proteomes" id="UP000003900">
    <property type="component" value="Unassembled WGS sequence"/>
</dbReference>
<dbReference type="EMBL" id="AHKH01000001">
    <property type="protein sequence ID" value="EHQ64330.1"/>
    <property type="molecule type" value="Genomic_DNA"/>
</dbReference>
<gene>
    <name evidence="3" type="ORF">PDENDC454_00410</name>
</gene>
<dbReference type="GO" id="GO:0016787">
    <property type="term" value="F:hydrolase activity"/>
    <property type="evidence" value="ECO:0007669"/>
    <property type="project" value="UniProtKB-KW"/>
</dbReference>
<dbReference type="Pfam" id="PF12697">
    <property type="entry name" value="Abhydrolase_6"/>
    <property type="match status" value="1"/>
</dbReference>